<dbReference type="KEGG" id="bcad:DBX24_01915"/>
<keyword evidence="2" id="KW-1185">Reference proteome</keyword>
<dbReference type="RefSeq" id="WP_160223799.1">
    <property type="nucleotide sequence ID" value="NZ_CP029149.1"/>
</dbReference>
<evidence type="ECO:0000313" key="1">
    <source>
        <dbReference type="EMBL" id="QHN64734.1"/>
    </source>
</evidence>
<gene>
    <name evidence="1" type="ORF">DBX24_01915</name>
</gene>
<dbReference type="AlphaFoldDB" id="A0A6P1QVN0"/>
<dbReference type="Proteomes" id="UP000464318">
    <property type="component" value="Chromosome"/>
</dbReference>
<dbReference type="OrthoDB" id="9760333at2"/>
<evidence type="ECO:0000313" key="2">
    <source>
        <dbReference type="Proteomes" id="UP000464318"/>
    </source>
</evidence>
<dbReference type="EMBL" id="CP029149">
    <property type="protein sequence ID" value="QHN64734.1"/>
    <property type="molecule type" value="Genomic_DNA"/>
</dbReference>
<organism evidence="1 2">
    <name type="scientific">Bergeyella cardium</name>
    <dbReference type="NCBI Taxonomy" id="1585976"/>
    <lineage>
        <taxon>Bacteria</taxon>
        <taxon>Pseudomonadati</taxon>
        <taxon>Bacteroidota</taxon>
        <taxon>Flavobacteriia</taxon>
        <taxon>Flavobacteriales</taxon>
        <taxon>Weeksellaceae</taxon>
        <taxon>Bergeyella</taxon>
    </lineage>
</organism>
<name>A0A6P1QVN0_9FLAO</name>
<accession>A0A6P1QVN0</accession>
<proteinExistence type="predicted"/>
<sequence length="61" mass="7062">MFTYEGIKNRGIYAGVKNLLDWKPTKNLPFLISRIEDPFDNRGVPNSHSLEFSPDYIYAPD</sequence>
<reference evidence="1 2" key="1">
    <citation type="submission" date="2018-04" db="EMBL/GenBank/DDBJ databases">
        <title>Characteristic and Complete Genome Sequencing of A Novel Member of Infective Endocarditis Causative Bacteria: Bergeyella cardium QL-PH.</title>
        <authorList>
            <person name="Pan H."/>
            <person name="Sun E."/>
            <person name="Zhang Y."/>
        </authorList>
    </citation>
    <scope>NUCLEOTIDE SEQUENCE [LARGE SCALE GENOMIC DNA]</scope>
    <source>
        <strain evidence="1 2">HPQL</strain>
    </source>
</reference>
<protein>
    <submittedName>
        <fullName evidence="1">Uncharacterized protein</fullName>
    </submittedName>
</protein>